<evidence type="ECO:0000256" key="1">
    <source>
        <dbReference type="SAM" id="MobiDB-lite"/>
    </source>
</evidence>
<dbReference type="AlphaFoldDB" id="A0A0A9CUB7"/>
<organism evidence="2">
    <name type="scientific">Arundo donax</name>
    <name type="common">Giant reed</name>
    <name type="synonym">Donax arundinaceus</name>
    <dbReference type="NCBI Taxonomy" id="35708"/>
    <lineage>
        <taxon>Eukaryota</taxon>
        <taxon>Viridiplantae</taxon>
        <taxon>Streptophyta</taxon>
        <taxon>Embryophyta</taxon>
        <taxon>Tracheophyta</taxon>
        <taxon>Spermatophyta</taxon>
        <taxon>Magnoliopsida</taxon>
        <taxon>Liliopsida</taxon>
        <taxon>Poales</taxon>
        <taxon>Poaceae</taxon>
        <taxon>PACMAD clade</taxon>
        <taxon>Arundinoideae</taxon>
        <taxon>Arundineae</taxon>
        <taxon>Arundo</taxon>
    </lineage>
</organism>
<reference evidence="2" key="1">
    <citation type="submission" date="2014-09" db="EMBL/GenBank/DDBJ databases">
        <authorList>
            <person name="Magalhaes I.L.F."/>
            <person name="Oliveira U."/>
            <person name="Santos F.R."/>
            <person name="Vidigal T.H.D.A."/>
            <person name="Brescovit A.D."/>
            <person name="Santos A.J."/>
        </authorList>
    </citation>
    <scope>NUCLEOTIDE SEQUENCE</scope>
    <source>
        <tissue evidence="2">Shoot tissue taken approximately 20 cm above the soil surface</tissue>
    </source>
</reference>
<evidence type="ECO:0000313" key="2">
    <source>
        <dbReference type="EMBL" id="JAD76990.1"/>
    </source>
</evidence>
<reference evidence="2" key="2">
    <citation type="journal article" date="2015" name="Data Brief">
        <title>Shoot transcriptome of the giant reed, Arundo donax.</title>
        <authorList>
            <person name="Barrero R.A."/>
            <person name="Guerrero F.D."/>
            <person name="Moolhuijzen P."/>
            <person name="Goolsby J.A."/>
            <person name="Tidwell J."/>
            <person name="Bellgard S.E."/>
            <person name="Bellgard M.I."/>
        </authorList>
    </citation>
    <scope>NUCLEOTIDE SEQUENCE</scope>
    <source>
        <tissue evidence="2">Shoot tissue taken approximately 20 cm above the soil surface</tissue>
    </source>
</reference>
<proteinExistence type="predicted"/>
<protein>
    <submittedName>
        <fullName evidence="2">Uncharacterized protein</fullName>
    </submittedName>
</protein>
<sequence>MVYGCIGGSCSEGHINSNGNGQYSFHMEHASSDGSIIIDGNTNHESLHGYLDVDQSYGHYMQKNPQTGERNVVSIDNGSDLSDQYDNGATVSKALPRIDQDGVKHGQFSGDSTGGLLEPGSFKTISQKWCPQAPSIPTWSKVQGINSPDILADMHRTERGTLTLSDDKKLETNNSDALAFQAHLDDVISDSGLGNEMVSEGGSIHSNQKGFSQKEDLELLSSEHFLDSALDTNQEDSRGSQANVFLKGNSTEPHISPSDAINCGNHIDSVQKKHNG</sequence>
<accession>A0A0A9CUB7</accession>
<dbReference type="EMBL" id="GBRH01220905">
    <property type="protein sequence ID" value="JAD76990.1"/>
    <property type="molecule type" value="Transcribed_RNA"/>
</dbReference>
<name>A0A0A9CUB7_ARUDO</name>
<feature type="region of interest" description="Disordered" evidence="1">
    <location>
        <begin position="247"/>
        <end position="276"/>
    </location>
</feature>